<gene>
    <name evidence="8" type="primary">MED17</name>
    <name evidence="9" type="ORF">EWM64_g2141</name>
</gene>
<name>A0A4Z0A693_9AGAM</name>
<comment type="subunit">
    <text evidence="8">Component of the Mediator complex.</text>
</comment>
<evidence type="ECO:0000256" key="4">
    <source>
        <dbReference type="ARBA" id="ARBA00023015"/>
    </source>
</evidence>
<dbReference type="PANTHER" id="PTHR13114">
    <property type="entry name" value="MEDIATOR OF RNA POLYMERASE II TRANSCRIPTION SUBUNIT 17"/>
    <property type="match status" value="1"/>
</dbReference>
<dbReference type="Proteomes" id="UP000298061">
    <property type="component" value="Unassembled WGS sequence"/>
</dbReference>
<evidence type="ECO:0000313" key="9">
    <source>
        <dbReference type="EMBL" id="TFY81867.1"/>
    </source>
</evidence>
<accession>A0A4Z0A693</accession>
<sequence>MTSDESDWKQLKLSLERPYKDDHGAAIHNVLDILPDGEYIYEPQEGPGAKLGDHLRRLFQERGLDFFEQDAEQRRTSKALQDVREEVQDTEVDEALESHENMTPEELLRMRMEILPQLHIALGEMSLARDVLAMFLSYSAPAAPNETAPSTPLPTGLTSSLVSRPPAIPSVQAFNAQLAVGGKDEALRKAANLFKSAAESVDRGCELSDRYWMDALRIRRRNWGLVPAPLPYGAPTGRGADKTTKDFLISYGLEESPPVFRRRALGHLASQDLSSDSIVFPNKQKTALRISLKTIDSEGKEHVSYNQLSKEDADSLDGMLRHAQREIVEQEVFSALIRDAGNLPTTSARVAERLIVIEAAQDTELRLELVDETTVDQSAYEATEDAVGQATCNLIYSLLHILLLRSHSYAKMQRLAGAGIRKADGLPNRAPLILQTVIDLLQYHMFCKRIKREMQKIVTGLRTAGVPTKFRFNAVGETGEELVRLLGEGGEGRVGGEAIIRVDNRYVMFRRILLYYLILNGRYPAAAPCVLHFIHHRL</sequence>
<dbReference type="OrthoDB" id="10251234at2759"/>
<dbReference type="STRING" id="135208.A0A4Z0A693"/>
<keyword evidence="6 8" id="KW-0539">Nucleus</keyword>
<dbReference type="GO" id="GO:0003712">
    <property type="term" value="F:transcription coregulator activity"/>
    <property type="evidence" value="ECO:0007669"/>
    <property type="project" value="InterPro"/>
</dbReference>
<comment type="function">
    <text evidence="8">Component of the Mediator complex, a coactivator involved in the regulated transcription of nearly all RNA polymerase II-dependent genes. Mediator functions as a bridge to convey information from gene-specific regulatory proteins to the basal RNA polymerase II transcription machinery. Mediator is recruited to promoters by direct interactions with regulatory proteins and serves as a scaffold for the assembly of a functional preinitiation complex with RNA polymerase II and the general transcription factors.</text>
</comment>
<dbReference type="AlphaFoldDB" id="A0A4Z0A693"/>
<evidence type="ECO:0000313" key="10">
    <source>
        <dbReference type="Proteomes" id="UP000298061"/>
    </source>
</evidence>
<reference evidence="9 10" key="1">
    <citation type="submission" date="2019-02" db="EMBL/GenBank/DDBJ databases">
        <title>Genome sequencing of the rare red list fungi Hericium alpestre (H. flagellum).</title>
        <authorList>
            <person name="Buettner E."/>
            <person name="Kellner H."/>
        </authorList>
    </citation>
    <scope>NUCLEOTIDE SEQUENCE [LARGE SCALE GENOMIC DNA]</scope>
    <source>
        <strain evidence="9 10">DSM 108284</strain>
    </source>
</reference>
<evidence type="ECO:0000256" key="6">
    <source>
        <dbReference type="ARBA" id="ARBA00023242"/>
    </source>
</evidence>
<evidence type="ECO:0000256" key="5">
    <source>
        <dbReference type="ARBA" id="ARBA00023163"/>
    </source>
</evidence>
<comment type="subcellular location">
    <subcellularLocation>
        <location evidence="1 8">Nucleus</location>
    </subcellularLocation>
</comment>
<dbReference type="PANTHER" id="PTHR13114:SF7">
    <property type="entry name" value="MEDIATOR OF RNA POLYMERASE II TRANSCRIPTION SUBUNIT 17"/>
    <property type="match status" value="1"/>
</dbReference>
<keyword evidence="4 8" id="KW-0805">Transcription regulation</keyword>
<dbReference type="EMBL" id="SFCI01000165">
    <property type="protein sequence ID" value="TFY81867.1"/>
    <property type="molecule type" value="Genomic_DNA"/>
</dbReference>
<dbReference type="GO" id="GO:0016592">
    <property type="term" value="C:mediator complex"/>
    <property type="evidence" value="ECO:0007669"/>
    <property type="project" value="InterPro"/>
</dbReference>
<dbReference type="GO" id="GO:0070847">
    <property type="term" value="C:core mediator complex"/>
    <property type="evidence" value="ECO:0007669"/>
    <property type="project" value="TreeGrafter"/>
</dbReference>
<keyword evidence="10" id="KW-1185">Reference proteome</keyword>
<evidence type="ECO:0000256" key="2">
    <source>
        <dbReference type="ARBA" id="ARBA00005635"/>
    </source>
</evidence>
<evidence type="ECO:0000256" key="3">
    <source>
        <dbReference type="ARBA" id="ARBA00019610"/>
    </source>
</evidence>
<comment type="caution">
    <text evidence="9">The sequence shown here is derived from an EMBL/GenBank/DDBJ whole genome shotgun (WGS) entry which is preliminary data.</text>
</comment>
<comment type="similarity">
    <text evidence="2 8">Belongs to the Mediator complex subunit 17 family.</text>
</comment>
<evidence type="ECO:0000256" key="7">
    <source>
        <dbReference type="ARBA" id="ARBA00032014"/>
    </source>
</evidence>
<dbReference type="GO" id="GO:0006357">
    <property type="term" value="P:regulation of transcription by RNA polymerase II"/>
    <property type="evidence" value="ECO:0007669"/>
    <property type="project" value="InterPro"/>
</dbReference>
<dbReference type="InterPro" id="IPR019313">
    <property type="entry name" value="Mediator_Med17"/>
</dbReference>
<proteinExistence type="inferred from homology"/>
<protein>
    <recommendedName>
        <fullName evidence="3 8">Mediator of RNA polymerase II transcription subunit 17</fullName>
    </recommendedName>
    <alternativeName>
        <fullName evidence="7 8">Mediator complex subunit 17</fullName>
    </alternativeName>
</protein>
<evidence type="ECO:0000256" key="1">
    <source>
        <dbReference type="ARBA" id="ARBA00004123"/>
    </source>
</evidence>
<dbReference type="Pfam" id="PF10156">
    <property type="entry name" value="Med17"/>
    <property type="match status" value="1"/>
</dbReference>
<keyword evidence="8" id="KW-0010">Activator</keyword>
<organism evidence="9 10">
    <name type="scientific">Hericium alpestre</name>
    <dbReference type="NCBI Taxonomy" id="135208"/>
    <lineage>
        <taxon>Eukaryota</taxon>
        <taxon>Fungi</taxon>
        <taxon>Dikarya</taxon>
        <taxon>Basidiomycota</taxon>
        <taxon>Agaricomycotina</taxon>
        <taxon>Agaricomycetes</taxon>
        <taxon>Russulales</taxon>
        <taxon>Hericiaceae</taxon>
        <taxon>Hericium</taxon>
    </lineage>
</organism>
<evidence type="ECO:0000256" key="8">
    <source>
        <dbReference type="RuleBase" id="RU364140"/>
    </source>
</evidence>
<keyword evidence="5 8" id="KW-0804">Transcription</keyword>